<sequence length="428" mass="47585">MMRKEVENDESIKESSSLRKIPVSKVQKQAIRQNPEVTLCCDVRCKIVGRSEEPNVYISNEQTTAAATLSFLQTSISWKHNFCLPVLVPSRDPKSCESRNPMCSKPTPAFKKSQSVMDDDLLLMVRSGFAVAAVPVLVPNPNSCSLTLLHNKCIQIEERGKQGERGKRRETALAGASPPSPSLSSVKGGEERACIQERRDAVCRHRRRPGACRRAASRRRPVHGPTSLRYCRSVHKPSSMGHNREERETHEEKLTTSLVAVSAAGCRHHPRELPPHRRYRAAAPPLLHSAAAASRQAAAGGGWPANFVSAYGFLNLRKRQCRCCLLGSRPLLPLESRTGKERRPFSVVIGAAIGRLKPLLIMILLSGYFLVEIEGTEQKSDSETKKDCRCCWILTSLHSKWIFWSYRSPIGALSTALESRHPKLSSNI</sequence>
<evidence type="ECO:0000313" key="3">
    <source>
        <dbReference type="RefSeq" id="XP_020993546.2"/>
    </source>
</evidence>
<accession>A0A6P5NBU9</accession>
<reference evidence="3" key="2">
    <citation type="submission" date="2025-08" db="UniProtKB">
        <authorList>
            <consortium name="RefSeq"/>
        </authorList>
    </citation>
    <scope>IDENTIFICATION</scope>
    <source>
        <tissue evidence="3">Whole plant</tissue>
    </source>
</reference>
<feature type="compositionally biased region" description="Low complexity" evidence="1">
    <location>
        <begin position="172"/>
        <end position="185"/>
    </location>
</feature>
<evidence type="ECO:0000313" key="2">
    <source>
        <dbReference type="Proteomes" id="UP000515211"/>
    </source>
</evidence>
<evidence type="ECO:0000256" key="1">
    <source>
        <dbReference type="SAM" id="MobiDB-lite"/>
    </source>
</evidence>
<feature type="region of interest" description="Disordered" evidence="1">
    <location>
        <begin position="214"/>
        <end position="252"/>
    </location>
</feature>
<reference evidence="2" key="1">
    <citation type="journal article" date="2016" name="Nat. Genet.">
        <title>The genome sequences of Arachis duranensis and Arachis ipaensis, the diploid ancestors of cultivated peanut.</title>
        <authorList>
            <person name="Bertioli D.J."/>
            <person name="Cannon S.B."/>
            <person name="Froenicke L."/>
            <person name="Huang G."/>
            <person name="Farmer A.D."/>
            <person name="Cannon E.K."/>
            <person name="Liu X."/>
            <person name="Gao D."/>
            <person name="Clevenger J."/>
            <person name="Dash S."/>
            <person name="Ren L."/>
            <person name="Moretzsohn M.C."/>
            <person name="Shirasawa K."/>
            <person name="Huang W."/>
            <person name="Vidigal B."/>
            <person name="Abernathy B."/>
            <person name="Chu Y."/>
            <person name="Niederhuth C.E."/>
            <person name="Umale P."/>
            <person name="Araujo A.C."/>
            <person name="Kozik A."/>
            <person name="Kim K.D."/>
            <person name="Burow M.D."/>
            <person name="Varshney R.K."/>
            <person name="Wang X."/>
            <person name="Zhang X."/>
            <person name="Barkley N."/>
            <person name="Guimaraes P.M."/>
            <person name="Isobe S."/>
            <person name="Guo B."/>
            <person name="Liao B."/>
            <person name="Stalker H.T."/>
            <person name="Schmitz R.J."/>
            <person name="Scheffler B.E."/>
            <person name="Leal-Bertioli S.C."/>
            <person name="Xun X."/>
            <person name="Jackson S.A."/>
            <person name="Michelmore R."/>
            <person name="Ozias-Akins P."/>
        </authorList>
    </citation>
    <scope>NUCLEOTIDE SEQUENCE [LARGE SCALE GENOMIC DNA]</scope>
    <source>
        <strain evidence="2">cv. V14167</strain>
    </source>
</reference>
<feature type="region of interest" description="Disordered" evidence="1">
    <location>
        <begin position="160"/>
        <end position="191"/>
    </location>
</feature>
<dbReference type="Proteomes" id="UP000515211">
    <property type="component" value="Chromosome 3"/>
</dbReference>
<gene>
    <name evidence="3" type="primary">LOC107478066</name>
</gene>
<proteinExistence type="predicted"/>
<feature type="compositionally biased region" description="Basic and acidic residues" evidence="1">
    <location>
        <begin position="242"/>
        <end position="252"/>
    </location>
</feature>
<name>A0A6P5NBU9_ARADU</name>
<feature type="compositionally biased region" description="Basic and acidic residues" evidence="1">
    <location>
        <begin position="160"/>
        <end position="171"/>
    </location>
</feature>
<organism evidence="2 3">
    <name type="scientific">Arachis duranensis</name>
    <name type="common">Wild peanut</name>
    <dbReference type="NCBI Taxonomy" id="130453"/>
    <lineage>
        <taxon>Eukaryota</taxon>
        <taxon>Viridiplantae</taxon>
        <taxon>Streptophyta</taxon>
        <taxon>Embryophyta</taxon>
        <taxon>Tracheophyta</taxon>
        <taxon>Spermatophyta</taxon>
        <taxon>Magnoliopsida</taxon>
        <taxon>eudicotyledons</taxon>
        <taxon>Gunneridae</taxon>
        <taxon>Pentapetalae</taxon>
        <taxon>rosids</taxon>
        <taxon>fabids</taxon>
        <taxon>Fabales</taxon>
        <taxon>Fabaceae</taxon>
        <taxon>Papilionoideae</taxon>
        <taxon>50 kb inversion clade</taxon>
        <taxon>dalbergioids sensu lato</taxon>
        <taxon>Dalbergieae</taxon>
        <taxon>Pterocarpus clade</taxon>
        <taxon>Arachis</taxon>
    </lineage>
</organism>
<dbReference type="AlphaFoldDB" id="A0A6P5NBU9"/>
<keyword evidence="2" id="KW-1185">Reference proteome</keyword>
<protein>
    <submittedName>
        <fullName evidence="3">Uncharacterized protein LOC107478066 isoform X1</fullName>
    </submittedName>
</protein>
<dbReference type="RefSeq" id="XP_020993546.2">
    <property type="nucleotide sequence ID" value="XM_021137887.2"/>
</dbReference>
<dbReference type="GeneID" id="107478066"/>